<dbReference type="EMBL" id="BLIP01000001">
    <property type="protein sequence ID" value="GFE24984.1"/>
    <property type="molecule type" value="Genomic_DNA"/>
</dbReference>
<dbReference type="InterPro" id="IPR053146">
    <property type="entry name" value="QDO-like"/>
</dbReference>
<dbReference type="AlphaFoldDB" id="A0A640TP08"/>
<dbReference type="Pfam" id="PF07883">
    <property type="entry name" value="Cupin_2"/>
    <property type="match status" value="1"/>
</dbReference>
<evidence type="ECO:0000313" key="3">
    <source>
        <dbReference type="Proteomes" id="UP000429552"/>
    </source>
</evidence>
<dbReference type="PANTHER" id="PTHR36440:SF1">
    <property type="entry name" value="PUTATIVE (AFU_ORTHOLOGUE AFUA_8G07350)-RELATED"/>
    <property type="match status" value="1"/>
</dbReference>
<sequence length="178" mass="19239">MLTPAAQVAPEGPADIRRAGRGSAITMPKERFLVLQPGERRPGRVPLPPGCDVKARTTDTGGRLAILENQLDVDIPPHIHHHADEFVYVLEGAMEVDFDGTTHRLTPGMCALLPHGTPHALRNASQPPARCLQISSPGGWEEFIEDLCDAGPVVMKDGHPDLDRLNGIGAKYGMEYQG</sequence>
<dbReference type="InterPro" id="IPR011051">
    <property type="entry name" value="RmlC_Cupin_sf"/>
</dbReference>
<proteinExistence type="predicted"/>
<evidence type="ECO:0000259" key="1">
    <source>
        <dbReference type="Pfam" id="PF07883"/>
    </source>
</evidence>
<name>A0A640TP08_STRNI</name>
<reference evidence="2 3" key="1">
    <citation type="submission" date="2019-12" db="EMBL/GenBank/DDBJ databases">
        <title>Whole genome shotgun sequence of Streptomyces libani subsp. libani NBRC 13452.</title>
        <authorList>
            <person name="Ichikawa N."/>
            <person name="Kimura A."/>
            <person name="Kitahashi Y."/>
            <person name="Komaki H."/>
            <person name="Tamura T."/>
        </authorList>
    </citation>
    <scope>NUCLEOTIDE SEQUENCE [LARGE SCALE GENOMIC DNA]</scope>
    <source>
        <strain evidence="2 3">NBRC 13452</strain>
    </source>
</reference>
<dbReference type="InterPro" id="IPR013096">
    <property type="entry name" value="Cupin_2"/>
</dbReference>
<evidence type="ECO:0000313" key="2">
    <source>
        <dbReference type="EMBL" id="GFE24984.1"/>
    </source>
</evidence>
<dbReference type="PANTHER" id="PTHR36440">
    <property type="entry name" value="PUTATIVE (AFU_ORTHOLOGUE AFUA_8G07350)-RELATED"/>
    <property type="match status" value="1"/>
</dbReference>
<comment type="caution">
    <text evidence="2">The sequence shown here is derived from an EMBL/GenBank/DDBJ whole genome shotgun (WGS) entry which is preliminary data.</text>
</comment>
<dbReference type="Gene3D" id="2.60.120.10">
    <property type="entry name" value="Jelly Rolls"/>
    <property type="match status" value="1"/>
</dbReference>
<feature type="domain" description="Cupin type-2" evidence="1">
    <location>
        <begin position="74"/>
        <end position="133"/>
    </location>
</feature>
<organism evidence="2 3">
    <name type="scientific">Streptomyces nigrescens</name>
    <dbReference type="NCBI Taxonomy" id="1920"/>
    <lineage>
        <taxon>Bacteria</taxon>
        <taxon>Bacillati</taxon>
        <taxon>Actinomycetota</taxon>
        <taxon>Actinomycetes</taxon>
        <taxon>Kitasatosporales</taxon>
        <taxon>Streptomycetaceae</taxon>
        <taxon>Streptomyces</taxon>
    </lineage>
</organism>
<protein>
    <submittedName>
        <fullName evidence="2">Cupin</fullName>
    </submittedName>
</protein>
<gene>
    <name evidence="2" type="ORF">Sliba_54370</name>
</gene>
<dbReference type="SUPFAM" id="SSF51182">
    <property type="entry name" value="RmlC-like cupins"/>
    <property type="match status" value="1"/>
</dbReference>
<dbReference type="InterPro" id="IPR014710">
    <property type="entry name" value="RmlC-like_jellyroll"/>
</dbReference>
<accession>A0A640TP08</accession>
<dbReference type="Proteomes" id="UP000429552">
    <property type="component" value="Unassembled WGS sequence"/>
</dbReference>